<feature type="chain" id="PRO_5012500090" evidence="4">
    <location>
        <begin position="27"/>
        <end position="176"/>
    </location>
</feature>
<dbReference type="Gene3D" id="3.30.910.20">
    <property type="entry name" value="Skp domain"/>
    <property type="match status" value="1"/>
</dbReference>
<dbReference type="PANTHER" id="PTHR35089">
    <property type="entry name" value="CHAPERONE PROTEIN SKP"/>
    <property type="match status" value="1"/>
</dbReference>
<reference evidence="5 6" key="1">
    <citation type="submission" date="2016-11" db="EMBL/GenBank/DDBJ databases">
        <authorList>
            <person name="Jaros S."/>
            <person name="Januszkiewicz K."/>
            <person name="Wedrychowicz H."/>
        </authorList>
    </citation>
    <scope>NUCLEOTIDE SEQUENCE [LARGE SCALE GENOMIC DNA]</scope>
    <source>
        <strain evidence="5 6">DSM 9705</strain>
    </source>
</reference>
<evidence type="ECO:0000256" key="1">
    <source>
        <dbReference type="ARBA" id="ARBA00009091"/>
    </source>
</evidence>
<dbReference type="SUPFAM" id="SSF111384">
    <property type="entry name" value="OmpH-like"/>
    <property type="match status" value="1"/>
</dbReference>
<dbReference type="STRING" id="1121409.SAMN02745124_01603"/>
<dbReference type="OrthoDB" id="5432254at2"/>
<dbReference type="Pfam" id="PF03938">
    <property type="entry name" value="OmpH"/>
    <property type="match status" value="1"/>
</dbReference>
<dbReference type="AlphaFoldDB" id="A0A1M5VA58"/>
<keyword evidence="2 4" id="KW-0732">Signal</keyword>
<dbReference type="GO" id="GO:0005829">
    <property type="term" value="C:cytosol"/>
    <property type="evidence" value="ECO:0007669"/>
    <property type="project" value="TreeGrafter"/>
</dbReference>
<dbReference type="GO" id="GO:0051082">
    <property type="term" value="F:unfolded protein binding"/>
    <property type="evidence" value="ECO:0007669"/>
    <property type="project" value="InterPro"/>
</dbReference>
<keyword evidence="6" id="KW-1185">Reference proteome</keyword>
<dbReference type="EMBL" id="FQXS01000007">
    <property type="protein sequence ID" value="SHH71984.1"/>
    <property type="molecule type" value="Genomic_DNA"/>
</dbReference>
<dbReference type="InterPro" id="IPR005632">
    <property type="entry name" value="Chaperone_Skp"/>
</dbReference>
<accession>A0A1M5VA58</accession>
<evidence type="ECO:0000256" key="2">
    <source>
        <dbReference type="ARBA" id="ARBA00022729"/>
    </source>
</evidence>
<feature type="region of interest" description="Disordered" evidence="3">
    <location>
        <begin position="81"/>
        <end position="103"/>
    </location>
</feature>
<name>A0A1M5VA58_9BACT</name>
<organism evidence="5 6">
    <name type="scientific">Desulfofustis glycolicus DSM 9705</name>
    <dbReference type="NCBI Taxonomy" id="1121409"/>
    <lineage>
        <taxon>Bacteria</taxon>
        <taxon>Pseudomonadati</taxon>
        <taxon>Thermodesulfobacteriota</taxon>
        <taxon>Desulfobulbia</taxon>
        <taxon>Desulfobulbales</taxon>
        <taxon>Desulfocapsaceae</taxon>
        <taxon>Desulfofustis</taxon>
    </lineage>
</organism>
<comment type="similarity">
    <text evidence="1">Belongs to the Skp family.</text>
</comment>
<sequence>MLKRFLRSAGIGVCAVLLLWSGGVQAEDVKLGVMNVQRVLVECAAGKAAKARFDDKMQELQATLKSEEDELLAMQKDIEKKSSAWSEDTKQEKMRDFQRKRREAQEKAEDARFELKAMQDKELDPILKTLEKVVKDYGEANGYSLLIDSRSGVLHAAQGIDITDQIIVELDAAMAK</sequence>
<dbReference type="RefSeq" id="WP_073374978.1">
    <property type="nucleotide sequence ID" value="NZ_FQXS01000007.1"/>
</dbReference>
<dbReference type="InterPro" id="IPR024930">
    <property type="entry name" value="Skp_dom_sf"/>
</dbReference>
<proteinExistence type="inferred from homology"/>
<evidence type="ECO:0000256" key="3">
    <source>
        <dbReference type="SAM" id="MobiDB-lite"/>
    </source>
</evidence>
<gene>
    <name evidence="5" type="ORF">SAMN02745124_01603</name>
</gene>
<dbReference type="GO" id="GO:0050821">
    <property type="term" value="P:protein stabilization"/>
    <property type="evidence" value="ECO:0007669"/>
    <property type="project" value="TreeGrafter"/>
</dbReference>
<evidence type="ECO:0000313" key="5">
    <source>
        <dbReference type="EMBL" id="SHH71984.1"/>
    </source>
</evidence>
<evidence type="ECO:0000256" key="4">
    <source>
        <dbReference type="SAM" id="SignalP"/>
    </source>
</evidence>
<dbReference type="Proteomes" id="UP000184139">
    <property type="component" value="Unassembled WGS sequence"/>
</dbReference>
<dbReference type="SMART" id="SM00935">
    <property type="entry name" value="OmpH"/>
    <property type="match status" value="1"/>
</dbReference>
<feature type="signal peptide" evidence="4">
    <location>
        <begin position="1"/>
        <end position="26"/>
    </location>
</feature>
<protein>
    <submittedName>
        <fullName evidence="5">Periplasmic chaperone for outer membrane proteins Skp</fullName>
    </submittedName>
</protein>
<evidence type="ECO:0000313" key="6">
    <source>
        <dbReference type="Proteomes" id="UP000184139"/>
    </source>
</evidence>
<dbReference type="PANTHER" id="PTHR35089:SF1">
    <property type="entry name" value="CHAPERONE PROTEIN SKP"/>
    <property type="match status" value="1"/>
</dbReference>